<organism evidence="8 9">
    <name type="scientific">Drosophila yakuba</name>
    <name type="common">Fruit fly</name>
    <dbReference type="NCBI Taxonomy" id="7245"/>
    <lineage>
        <taxon>Eukaryota</taxon>
        <taxon>Metazoa</taxon>
        <taxon>Ecdysozoa</taxon>
        <taxon>Arthropoda</taxon>
        <taxon>Hexapoda</taxon>
        <taxon>Insecta</taxon>
        <taxon>Pterygota</taxon>
        <taxon>Neoptera</taxon>
        <taxon>Endopterygota</taxon>
        <taxon>Diptera</taxon>
        <taxon>Brachycera</taxon>
        <taxon>Muscomorpha</taxon>
        <taxon>Ephydroidea</taxon>
        <taxon>Drosophilidae</taxon>
        <taxon>Drosophila</taxon>
        <taxon>Sophophora</taxon>
    </lineage>
</organism>
<dbReference type="CDD" id="cd12146">
    <property type="entry name" value="STING_C"/>
    <property type="match status" value="1"/>
</dbReference>
<keyword evidence="2 5" id="KW-0812">Transmembrane</keyword>
<dbReference type="Proteomes" id="UP000002282">
    <property type="component" value="Chromosome 2L"/>
</dbReference>
<dbReference type="GO" id="GO:0005789">
    <property type="term" value="C:endoplasmic reticulum membrane"/>
    <property type="evidence" value="ECO:0007669"/>
    <property type="project" value="EnsemblMetazoa"/>
</dbReference>
<comment type="subcellular location">
    <subcellularLocation>
        <location evidence="1">Membrane</location>
        <topology evidence="1">Multi-pass membrane protein</topology>
    </subcellularLocation>
</comment>
<name>A0A0R1DMN2_DROYA</name>
<feature type="domain" description="STING ligand-binding" evidence="6">
    <location>
        <begin position="177"/>
        <end position="362"/>
    </location>
</feature>
<dbReference type="InterPro" id="IPR038623">
    <property type="entry name" value="STING_C_sf"/>
</dbReference>
<dbReference type="InterPro" id="IPR033952">
    <property type="entry name" value="STING_C"/>
</dbReference>
<sequence>MQSFVFICTSFRELFKSIWQHFSHMDGLMAIASNEKEAENATRAQKGRKCFYLRKMIVDYIDTSVRVLATVFFADLLLRIYRCVLEYWCNGRYYLPQDRLWVILRRSCTYNSRSIYLLVGLLLVAFFRISVTGNYRDVVPTALFLAYMPLYWIWSFSDLGQSTLSYSHWIRDSHGLDYAAGMASNYFHGYLKLSLPERENDGLKHRMAVYEDTNNITFGINRLVILIPDEMFVNGVLESKLLDKAEPLETQFINRAGVYRPFKHAVYRMNKKVNGKIYYFAVEGATPMLSFFDSMESNLSATWQMQELKREIWLKFYKHLKELITTWPETRDLVEPIIYNSHDSKGNRVDVGELLLAHMQYKTKSIDEISN</sequence>
<protein>
    <submittedName>
        <fullName evidence="8">Uncharacterized protein, isoform C</fullName>
    </submittedName>
</protein>
<dbReference type="Gene3D" id="3.40.50.12100">
    <property type="entry name" value="Stimulator of interferon genes protein"/>
    <property type="match status" value="1"/>
</dbReference>
<dbReference type="PANTHER" id="PTHR34339:SF1">
    <property type="entry name" value="STIMULATOR OF INTERFERON GENES PROTEIN"/>
    <property type="match status" value="1"/>
</dbReference>
<evidence type="ECO:0000259" key="6">
    <source>
        <dbReference type="Pfam" id="PF15009"/>
    </source>
</evidence>
<accession>A0A0R1DMN2</accession>
<evidence type="ECO:0000256" key="2">
    <source>
        <dbReference type="ARBA" id="ARBA00022692"/>
    </source>
</evidence>
<dbReference type="GO" id="GO:0098586">
    <property type="term" value="P:cellular response to virus"/>
    <property type="evidence" value="ECO:0007669"/>
    <property type="project" value="EnsemblMetazoa"/>
</dbReference>
<gene>
    <name evidence="8" type="primary">Dyak\GE19307</name>
    <name evidence="8" type="synonym">dyak_GLEANR_3080</name>
    <name evidence="8" type="synonym">GE19307</name>
    <name evidence="8" type="ORF">Dyak_GE19307</name>
</gene>
<dbReference type="GO" id="GO:0140374">
    <property type="term" value="P:antiviral innate immune response"/>
    <property type="evidence" value="ECO:0007669"/>
    <property type="project" value="EnsemblMetazoa"/>
</dbReference>
<dbReference type="GO" id="GO:0000045">
    <property type="term" value="P:autophagosome assembly"/>
    <property type="evidence" value="ECO:0007669"/>
    <property type="project" value="TreeGrafter"/>
</dbReference>
<dbReference type="GO" id="GO:0002807">
    <property type="term" value="P:positive regulation of antimicrobial peptide biosynthetic process"/>
    <property type="evidence" value="ECO:0007669"/>
    <property type="project" value="EnsemblMetazoa"/>
</dbReference>
<evidence type="ECO:0000259" key="7">
    <source>
        <dbReference type="Pfam" id="PF23417"/>
    </source>
</evidence>
<dbReference type="Pfam" id="PF23417">
    <property type="entry name" value="STING_TM"/>
    <property type="match status" value="1"/>
</dbReference>
<dbReference type="GO" id="GO:0061507">
    <property type="term" value="F:2',3'-cyclic GMP-AMP binding"/>
    <property type="evidence" value="ECO:0007669"/>
    <property type="project" value="EnsemblMetazoa"/>
</dbReference>
<evidence type="ECO:0000256" key="4">
    <source>
        <dbReference type="ARBA" id="ARBA00023136"/>
    </source>
</evidence>
<keyword evidence="9" id="KW-1185">Reference proteome</keyword>
<keyword evidence="3 5" id="KW-1133">Transmembrane helix</keyword>
<dbReference type="GO" id="GO:0140704">
    <property type="term" value="F:3',2'-cyclic GMP-AMP binding"/>
    <property type="evidence" value="ECO:0007669"/>
    <property type="project" value="EnsemblMetazoa"/>
</dbReference>
<dbReference type="EMBL" id="CM000157">
    <property type="protein sequence ID" value="KRJ98532.1"/>
    <property type="molecule type" value="Genomic_DNA"/>
</dbReference>
<dbReference type="PANTHER" id="PTHR34339">
    <property type="entry name" value="STIMULATOR OF INTERFERON GENES PROTEIN"/>
    <property type="match status" value="1"/>
</dbReference>
<dbReference type="GO" id="GO:0005776">
    <property type="term" value="C:autophagosome"/>
    <property type="evidence" value="ECO:0007669"/>
    <property type="project" value="TreeGrafter"/>
</dbReference>
<feature type="transmembrane region" description="Helical" evidence="5">
    <location>
        <begin position="115"/>
        <end position="132"/>
    </location>
</feature>
<dbReference type="AlphaFoldDB" id="A0A0R1DMN2"/>
<feature type="domain" description="STING transmembrane" evidence="7">
    <location>
        <begin position="61"/>
        <end position="175"/>
    </location>
</feature>
<dbReference type="GO" id="GO:0016239">
    <property type="term" value="P:positive regulation of macroautophagy"/>
    <property type="evidence" value="ECO:0007669"/>
    <property type="project" value="EnsemblMetazoa"/>
</dbReference>
<evidence type="ECO:0000313" key="8">
    <source>
        <dbReference type="EMBL" id="KRJ98532.1"/>
    </source>
</evidence>
<dbReference type="GO" id="GO:0061709">
    <property type="term" value="P:reticulophagy"/>
    <property type="evidence" value="ECO:0007669"/>
    <property type="project" value="TreeGrafter"/>
</dbReference>
<dbReference type="GO" id="GO:0035438">
    <property type="term" value="F:cyclic-di-GMP binding"/>
    <property type="evidence" value="ECO:0007669"/>
    <property type="project" value="EnsemblMetazoa"/>
</dbReference>
<evidence type="ECO:0000256" key="3">
    <source>
        <dbReference type="ARBA" id="ARBA00022989"/>
    </source>
</evidence>
<dbReference type="InterPro" id="IPR055434">
    <property type="entry name" value="STING_TM"/>
</dbReference>
<dbReference type="SMR" id="A0A0R1DMN2"/>
<dbReference type="KEGG" id="dya:Dyak_GE19307"/>
<dbReference type="GO" id="GO:0140367">
    <property type="term" value="P:antibacterial innate immune response"/>
    <property type="evidence" value="ECO:0007669"/>
    <property type="project" value="EnsemblMetazoa"/>
</dbReference>
<dbReference type="OrthoDB" id="6053839at2759"/>
<dbReference type="GO" id="GO:0140460">
    <property type="term" value="P:response to Gram-negative bacterium"/>
    <property type="evidence" value="ECO:0007669"/>
    <property type="project" value="EnsemblMetazoa"/>
</dbReference>
<proteinExistence type="predicted"/>
<evidence type="ECO:0000256" key="1">
    <source>
        <dbReference type="ARBA" id="ARBA00004141"/>
    </source>
</evidence>
<reference evidence="8 9" key="1">
    <citation type="journal article" date="2007" name="Nature">
        <title>Evolution of genes and genomes on the Drosophila phylogeny.</title>
        <authorList>
            <consortium name="Drosophila 12 Genomes Consortium"/>
            <person name="Clark A.G."/>
            <person name="Eisen M.B."/>
            <person name="Smith D.R."/>
            <person name="Bergman C.M."/>
            <person name="Oliver B."/>
            <person name="Markow T.A."/>
            <person name="Kaufman T.C."/>
            <person name="Kellis M."/>
            <person name="Gelbart W."/>
            <person name="Iyer V.N."/>
            <person name="Pollard D.A."/>
            <person name="Sackton T.B."/>
            <person name="Larracuente A.M."/>
            <person name="Singh N.D."/>
            <person name="Abad J.P."/>
            <person name="Abt D.N."/>
            <person name="Adryan B."/>
            <person name="Aguade M."/>
            <person name="Akashi H."/>
            <person name="Anderson W.W."/>
            <person name="Aquadro C.F."/>
            <person name="Ardell D.H."/>
            <person name="Arguello R."/>
            <person name="Artieri C.G."/>
            <person name="Barbash D.A."/>
            <person name="Barker D."/>
            <person name="Barsanti P."/>
            <person name="Batterham P."/>
            <person name="Batzoglou S."/>
            <person name="Begun D."/>
            <person name="Bhutkar A."/>
            <person name="Blanco E."/>
            <person name="Bosak S.A."/>
            <person name="Bradley R.K."/>
            <person name="Brand A.D."/>
            <person name="Brent M.R."/>
            <person name="Brooks A.N."/>
            <person name="Brown R.H."/>
            <person name="Butlin R.K."/>
            <person name="Caggese C."/>
            <person name="Calvi B.R."/>
            <person name="Bernardo de Carvalho A."/>
            <person name="Caspi A."/>
            <person name="Castrezana S."/>
            <person name="Celniker S.E."/>
            <person name="Chang J.L."/>
            <person name="Chapple C."/>
            <person name="Chatterji S."/>
            <person name="Chinwalla A."/>
            <person name="Civetta A."/>
            <person name="Clifton S.W."/>
            <person name="Comeron J.M."/>
            <person name="Costello J.C."/>
            <person name="Coyne J.A."/>
            <person name="Daub J."/>
            <person name="David R.G."/>
            <person name="Delcher A.L."/>
            <person name="Delehaunty K."/>
            <person name="Do C.B."/>
            <person name="Ebling H."/>
            <person name="Edwards K."/>
            <person name="Eickbush T."/>
            <person name="Evans J.D."/>
            <person name="Filipski A."/>
            <person name="Findeiss S."/>
            <person name="Freyhult E."/>
            <person name="Fulton L."/>
            <person name="Fulton R."/>
            <person name="Garcia A.C."/>
            <person name="Gardiner A."/>
            <person name="Garfield D.A."/>
            <person name="Garvin B.E."/>
            <person name="Gibson G."/>
            <person name="Gilbert D."/>
            <person name="Gnerre S."/>
            <person name="Godfrey J."/>
            <person name="Good R."/>
            <person name="Gotea V."/>
            <person name="Gravely B."/>
            <person name="Greenberg A.J."/>
            <person name="Griffiths-Jones S."/>
            <person name="Gross S."/>
            <person name="Guigo R."/>
            <person name="Gustafson E.A."/>
            <person name="Haerty W."/>
            <person name="Hahn M.W."/>
            <person name="Halligan D.L."/>
            <person name="Halpern A.L."/>
            <person name="Halter G.M."/>
            <person name="Han M.V."/>
            <person name="Heger A."/>
            <person name="Hillier L."/>
            <person name="Hinrichs A.S."/>
            <person name="Holmes I."/>
            <person name="Hoskins R.A."/>
            <person name="Hubisz M.J."/>
            <person name="Hultmark D."/>
            <person name="Huntley M.A."/>
            <person name="Jaffe D.B."/>
            <person name="Jagadeeshan S."/>
            <person name="Jeck W.R."/>
            <person name="Johnson J."/>
            <person name="Jones C.D."/>
            <person name="Jordan W.C."/>
            <person name="Karpen G.H."/>
            <person name="Kataoka E."/>
            <person name="Keightley P.D."/>
            <person name="Kheradpour P."/>
            <person name="Kirkness E.F."/>
            <person name="Koerich L.B."/>
            <person name="Kristiansen K."/>
            <person name="Kudrna D."/>
            <person name="Kulathinal R.J."/>
            <person name="Kumar S."/>
            <person name="Kwok R."/>
            <person name="Lander E."/>
            <person name="Langley C.H."/>
            <person name="Lapoint R."/>
            <person name="Lazzaro B.P."/>
            <person name="Lee S.J."/>
            <person name="Levesque L."/>
            <person name="Li R."/>
            <person name="Lin C.F."/>
            <person name="Lin M.F."/>
            <person name="Lindblad-Toh K."/>
            <person name="Llopart A."/>
            <person name="Long M."/>
            <person name="Low L."/>
            <person name="Lozovsky E."/>
            <person name="Lu J."/>
            <person name="Luo M."/>
            <person name="Machado C.A."/>
            <person name="Makalowski W."/>
            <person name="Marzo M."/>
            <person name="Matsuda M."/>
            <person name="Matzkin L."/>
            <person name="McAllister B."/>
            <person name="McBride C.S."/>
            <person name="McKernan B."/>
            <person name="McKernan K."/>
            <person name="Mendez-Lago M."/>
            <person name="Minx P."/>
            <person name="Mollenhauer M.U."/>
            <person name="Montooth K."/>
            <person name="Mount S.M."/>
            <person name="Mu X."/>
            <person name="Myers E."/>
            <person name="Negre B."/>
            <person name="Newfeld S."/>
            <person name="Nielsen R."/>
            <person name="Noor M.A."/>
            <person name="O'Grady P."/>
            <person name="Pachter L."/>
            <person name="Papaceit M."/>
            <person name="Parisi M.J."/>
            <person name="Parisi M."/>
            <person name="Parts L."/>
            <person name="Pedersen J.S."/>
            <person name="Pesole G."/>
            <person name="Phillippy A.M."/>
            <person name="Ponting C.P."/>
            <person name="Pop M."/>
            <person name="Porcelli D."/>
            <person name="Powell J.R."/>
            <person name="Prohaska S."/>
            <person name="Pruitt K."/>
            <person name="Puig M."/>
            <person name="Quesneville H."/>
            <person name="Ram K.R."/>
            <person name="Rand D."/>
            <person name="Rasmussen M.D."/>
            <person name="Reed L.K."/>
            <person name="Reenan R."/>
            <person name="Reily A."/>
            <person name="Remington K.A."/>
            <person name="Rieger T.T."/>
            <person name="Ritchie M.G."/>
            <person name="Robin C."/>
            <person name="Rogers Y.H."/>
            <person name="Rohde C."/>
            <person name="Rozas J."/>
            <person name="Rubenfield M.J."/>
            <person name="Ruiz A."/>
            <person name="Russo S."/>
            <person name="Salzberg S.L."/>
            <person name="Sanchez-Gracia A."/>
            <person name="Saranga D.J."/>
            <person name="Sato H."/>
            <person name="Schaeffer S.W."/>
            <person name="Schatz M.C."/>
            <person name="Schlenke T."/>
            <person name="Schwartz R."/>
            <person name="Segarra C."/>
            <person name="Singh R.S."/>
            <person name="Sirot L."/>
            <person name="Sirota M."/>
            <person name="Sisneros N.B."/>
            <person name="Smith C.D."/>
            <person name="Smith T.F."/>
            <person name="Spieth J."/>
            <person name="Stage D.E."/>
            <person name="Stark A."/>
            <person name="Stephan W."/>
            <person name="Strausberg R.L."/>
            <person name="Strempel S."/>
            <person name="Sturgill D."/>
            <person name="Sutton G."/>
            <person name="Sutton G.G."/>
            <person name="Tao W."/>
            <person name="Teichmann S."/>
            <person name="Tobari Y.N."/>
            <person name="Tomimura Y."/>
            <person name="Tsolas J.M."/>
            <person name="Valente V.L."/>
            <person name="Venter E."/>
            <person name="Venter J.C."/>
            <person name="Vicario S."/>
            <person name="Vieira F.G."/>
            <person name="Vilella A.J."/>
            <person name="Villasante A."/>
            <person name="Walenz B."/>
            <person name="Wang J."/>
            <person name="Wasserman M."/>
            <person name="Watts T."/>
            <person name="Wilson D."/>
            <person name="Wilson R.K."/>
            <person name="Wing R.A."/>
            <person name="Wolfner M.F."/>
            <person name="Wong A."/>
            <person name="Wong G.K."/>
            <person name="Wu C.I."/>
            <person name="Wu G."/>
            <person name="Yamamoto D."/>
            <person name="Yang H.P."/>
            <person name="Yang S.P."/>
            <person name="Yorke J.A."/>
            <person name="Yoshida K."/>
            <person name="Zdobnov E."/>
            <person name="Zhang P."/>
            <person name="Zhang Y."/>
            <person name="Zimin A.V."/>
            <person name="Baldwin J."/>
            <person name="Abdouelleil A."/>
            <person name="Abdulkadir J."/>
            <person name="Abebe A."/>
            <person name="Abera B."/>
            <person name="Abreu J."/>
            <person name="Acer S.C."/>
            <person name="Aftuck L."/>
            <person name="Alexander A."/>
            <person name="An P."/>
            <person name="Anderson E."/>
            <person name="Anderson S."/>
            <person name="Arachi H."/>
            <person name="Azer M."/>
            <person name="Bachantsang P."/>
            <person name="Barry A."/>
            <person name="Bayul T."/>
            <person name="Berlin A."/>
            <person name="Bessette D."/>
            <person name="Bloom T."/>
            <person name="Blye J."/>
            <person name="Boguslavskiy L."/>
            <person name="Bonnet C."/>
            <person name="Boukhgalter B."/>
            <person name="Bourzgui I."/>
            <person name="Brown A."/>
            <person name="Cahill P."/>
            <person name="Channer S."/>
            <person name="Cheshatsang Y."/>
            <person name="Chuda L."/>
            <person name="Citroen M."/>
            <person name="Collymore A."/>
            <person name="Cooke P."/>
            <person name="Costello M."/>
            <person name="D'Aco K."/>
            <person name="Daza R."/>
            <person name="De Haan G."/>
            <person name="DeGray S."/>
            <person name="DeMaso C."/>
            <person name="Dhargay N."/>
            <person name="Dooley K."/>
            <person name="Dooley E."/>
            <person name="Doricent M."/>
            <person name="Dorje P."/>
            <person name="Dorjee K."/>
            <person name="Dupes A."/>
            <person name="Elong R."/>
            <person name="Falk J."/>
            <person name="Farina A."/>
            <person name="Faro S."/>
            <person name="Ferguson D."/>
            <person name="Fisher S."/>
            <person name="Foley C.D."/>
            <person name="Franke A."/>
            <person name="Friedrich D."/>
            <person name="Gadbois L."/>
            <person name="Gearin G."/>
            <person name="Gearin C.R."/>
            <person name="Giannoukos G."/>
            <person name="Goode T."/>
            <person name="Graham J."/>
            <person name="Grandbois E."/>
            <person name="Grewal S."/>
            <person name="Gyaltsen K."/>
            <person name="Hafez N."/>
            <person name="Hagos B."/>
            <person name="Hall J."/>
            <person name="Henson C."/>
            <person name="Hollinger A."/>
            <person name="Honan T."/>
            <person name="Huard M.D."/>
            <person name="Hughes L."/>
            <person name="Hurhula B."/>
            <person name="Husby M.E."/>
            <person name="Kamat A."/>
            <person name="Kanga B."/>
            <person name="Kashin S."/>
            <person name="Khazanovich D."/>
            <person name="Kisner P."/>
            <person name="Lance K."/>
            <person name="Lara M."/>
            <person name="Lee W."/>
            <person name="Lennon N."/>
            <person name="Letendre F."/>
            <person name="LeVine R."/>
            <person name="Lipovsky A."/>
            <person name="Liu X."/>
            <person name="Liu J."/>
            <person name="Liu S."/>
            <person name="Lokyitsang T."/>
            <person name="Lokyitsang Y."/>
            <person name="Lubonja R."/>
            <person name="Lui A."/>
            <person name="MacDonald P."/>
            <person name="Magnisalis V."/>
            <person name="Maru K."/>
            <person name="Matthews C."/>
            <person name="McCusker W."/>
            <person name="McDonough S."/>
            <person name="Mehta T."/>
            <person name="Meldrim J."/>
            <person name="Meneus L."/>
            <person name="Mihai O."/>
            <person name="Mihalev A."/>
            <person name="Mihova T."/>
            <person name="Mittelman R."/>
            <person name="Mlenga V."/>
            <person name="Montmayeur A."/>
            <person name="Mulrain L."/>
            <person name="Navidi A."/>
            <person name="Naylor J."/>
            <person name="Negash T."/>
            <person name="Nguyen T."/>
            <person name="Nguyen N."/>
            <person name="Nicol R."/>
            <person name="Norbu C."/>
            <person name="Norbu N."/>
            <person name="Novod N."/>
            <person name="O'Neill B."/>
            <person name="Osman S."/>
            <person name="Markiewicz E."/>
            <person name="Oyono O.L."/>
            <person name="Patti C."/>
            <person name="Phunkhang P."/>
            <person name="Pierre F."/>
            <person name="Priest M."/>
            <person name="Raghuraman S."/>
            <person name="Rege F."/>
            <person name="Reyes R."/>
            <person name="Rise C."/>
            <person name="Rogov P."/>
            <person name="Ross K."/>
            <person name="Ryan E."/>
            <person name="Settipalli S."/>
            <person name="Shea T."/>
            <person name="Sherpa N."/>
            <person name="Shi L."/>
            <person name="Shih D."/>
            <person name="Sparrow T."/>
            <person name="Spaulding J."/>
            <person name="Stalker J."/>
            <person name="Stange-Thomann N."/>
            <person name="Stavropoulos S."/>
            <person name="Stone C."/>
            <person name="Strader C."/>
            <person name="Tesfaye S."/>
            <person name="Thomson T."/>
            <person name="Thoulutsang Y."/>
            <person name="Thoulutsang D."/>
            <person name="Topham K."/>
            <person name="Topping I."/>
            <person name="Tsamla T."/>
            <person name="Vassiliev H."/>
            <person name="Vo A."/>
            <person name="Wangchuk T."/>
            <person name="Wangdi T."/>
            <person name="Weiand M."/>
            <person name="Wilkinson J."/>
            <person name="Wilson A."/>
            <person name="Yadav S."/>
            <person name="Young G."/>
            <person name="Yu Q."/>
            <person name="Zembek L."/>
            <person name="Zhong D."/>
            <person name="Zimmer A."/>
            <person name="Zwirko Z."/>
            <person name="Jaffe D.B."/>
            <person name="Alvarez P."/>
            <person name="Brockman W."/>
            <person name="Butler J."/>
            <person name="Chin C."/>
            <person name="Gnerre S."/>
            <person name="Grabherr M."/>
            <person name="Kleber M."/>
            <person name="Mauceli E."/>
            <person name="MacCallum I."/>
        </authorList>
    </citation>
    <scope>NUCLEOTIDE SEQUENCE [LARGE SCALE GENOMIC DNA]</scope>
    <source>
        <strain evidence="9">Tai18E2 / Tucson 14021-0261.01</strain>
    </source>
</reference>
<dbReference type="Pfam" id="PF15009">
    <property type="entry name" value="STING_LBD"/>
    <property type="match status" value="1"/>
</dbReference>
<feature type="transmembrane region" description="Helical" evidence="5">
    <location>
        <begin position="138"/>
        <end position="154"/>
    </location>
</feature>
<evidence type="ECO:0000256" key="5">
    <source>
        <dbReference type="SAM" id="Phobius"/>
    </source>
</evidence>
<dbReference type="GO" id="GO:0140896">
    <property type="term" value="P:cGAS/STING signaling pathway"/>
    <property type="evidence" value="ECO:0007669"/>
    <property type="project" value="EnsemblMetazoa"/>
</dbReference>
<reference evidence="8 9" key="2">
    <citation type="journal article" date="2007" name="PLoS Biol.">
        <title>Principles of genome evolution in the Drosophila melanogaster species group.</title>
        <authorList>
            <person name="Ranz J.M."/>
            <person name="Maurin D."/>
            <person name="Chan Y.S."/>
            <person name="von Grotthuss M."/>
            <person name="Hillier L.W."/>
            <person name="Roote J."/>
            <person name="Ashburner M."/>
            <person name="Bergman C.M."/>
        </authorList>
    </citation>
    <scope>NUCLEOTIDE SEQUENCE [LARGE SCALE GENOMIC DNA]</scope>
    <source>
        <strain evidence="9">Tai18E2 / Tucson 14021-0261.01</strain>
    </source>
</reference>
<keyword evidence="4 5" id="KW-0472">Membrane</keyword>
<dbReference type="InterPro" id="IPR029158">
    <property type="entry name" value="STING"/>
</dbReference>
<dbReference type="InterPro" id="IPR055432">
    <property type="entry name" value="STING_LBD"/>
</dbReference>
<dbReference type="GO" id="GO:0032481">
    <property type="term" value="P:positive regulation of type I interferon production"/>
    <property type="evidence" value="ECO:0007669"/>
    <property type="project" value="InterPro"/>
</dbReference>
<evidence type="ECO:0000313" key="9">
    <source>
        <dbReference type="Proteomes" id="UP000002282"/>
    </source>
</evidence>